<evidence type="ECO:0000256" key="3">
    <source>
        <dbReference type="ARBA" id="ARBA00022741"/>
    </source>
</evidence>
<keyword evidence="5" id="KW-0067">ATP-binding</keyword>
<gene>
    <name evidence="7" type="ORF">ACFFVI_01515</name>
</gene>
<comment type="similarity">
    <text evidence="1">Belongs to the carbohydrate kinase PfkB family.</text>
</comment>
<keyword evidence="3" id="KW-0547">Nucleotide-binding</keyword>
<dbReference type="InterPro" id="IPR029056">
    <property type="entry name" value="Ribokinase-like"/>
</dbReference>
<feature type="domain" description="Carbohydrate kinase PfkB" evidence="6">
    <location>
        <begin position="9"/>
        <end position="300"/>
    </location>
</feature>
<keyword evidence="2 7" id="KW-0808">Transferase</keyword>
<evidence type="ECO:0000256" key="5">
    <source>
        <dbReference type="ARBA" id="ARBA00022840"/>
    </source>
</evidence>
<dbReference type="Gene3D" id="3.40.1190.20">
    <property type="match status" value="1"/>
</dbReference>
<dbReference type="EC" id="2.7.1.-" evidence="7"/>
<dbReference type="CDD" id="cd01167">
    <property type="entry name" value="bac_FRK"/>
    <property type="match status" value="1"/>
</dbReference>
<keyword evidence="4 7" id="KW-0418">Kinase</keyword>
<comment type="caution">
    <text evidence="7">The sequence shown here is derived from an EMBL/GenBank/DDBJ whole genome shotgun (WGS) entry which is preliminary data.</text>
</comment>
<evidence type="ECO:0000313" key="8">
    <source>
        <dbReference type="Proteomes" id="UP001589748"/>
    </source>
</evidence>
<sequence>MSTQRSVAVVVGEALVDVVTRADGSSADYAGGSPFNVAYGLGRLEHEVHLLTRMGDDPYGSLLRGHLAQADVHLVPGAVDEGRTAIAHARLDAEGRASYEFELEWSVPAVELPDEVDVVHTGSIATAVQPGAGEVLDLLTARRASATTSFDPNIRPAFFADPAAANVAVEAFVDVADVVKVSDEDLEWLRPGVPDHEVAREWLARGPALVMVTRGPEGAFALSRAGEVEVPAPPTDVVDTVGAGDAGMSGLLHALAVRDLLGAGRREALRAIDVATLRDVVTTSVRSASITCERAGANPPTRAELG</sequence>
<evidence type="ECO:0000259" key="6">
    <source>
        <dbReference type="Pfam" id="PF00294"/>
    </source>
</evidence>
<dbReference type="Pfam" id="PF00294">
    <property type="entry name" value="PfkB"/>
    <property type="match status" value="1"/>
</dbReference>
<evidence type="ECO:0000256" key="1">
    <source>
        <dbReference type="ARBA" id="ARBA00010688"/>
    </source>
</evidence>
<name>A0ABV5LNH3_9ACTN</name>
<keyword evidence="8" id="KW-1185">Reference proteome</keyword>
<accession>A0ABV5LNH3</accession>
<reference evidence="7 8" key="1">
    <citation type="submission" date="2024-09" db="EMBL/GenBank/DDBJ databases">
        <authorList>
            <person name="Sun Q."/>
            <person name="Mori K."/>
        </authorList>
    </citation>
    <scope>NUCLEOTIDE SEQUENCE [LARGE SCALE GENOMIC DNA]</scope>
    <source>
        <strain evidence="7 8">TISTR 1856</strain>
    </source>
</reference>
<evidence type="ECO:0000256" key="2">
    <source>
        <dbReference type="ARBA" id="ARBA00022679"/>
    </source>
</evidence>
<proteinExistence type="inferred from homology"/>
<dbReference type="Proteomes" id="UP001589748">
    <property type="component" value="Unassembled WGS sequence"/>
</dbReference>
<dbReference type="PROSITE" id="PS00584">
    <property type="entry name" value="PFKB_KINASES_2"/>
    <property type="match status" value="1"/>
</dbReference>
<dbReference type="EMBL" id="JBHMDM010000001">
    <property type="protein sequence ID" value="MFB9375636.1"/>
    <property type="molecule type" value="Genomic_DNA"/>
</dbReference>
<dbReference type="InterPro" id="IPR002173">
    <property type="entry name" value="Carboh/pur_kinase_PfkB_CS"/>
</dbReference>
<dbReference type="InterPro" id="IPR011611">
    <property type="entry name" value="PfkB_dom"/>
</dbReference>
<organism evidence="7 8">
    <name type="scientific">Kineococcus gynurae</name>
    <dbReference type="NCBI Taxonomy" id="452979"/>
    <lineage>
        <taxon>Bacteria</taxon>
        <taxon>Bacillati</taxon>
        <taxon>Actinomycetota</taxon>
        <taxon>Actinomycetes</taxon>
        <taxon>Kineosporiales</taxon>
        <taxon>Kineosporiaceae</taxon>
        <taxon>Kineococcus</taxon>
    </lineage>
</organism>
<evidence type="ECO:0000256" key="4">
    <source>
        <dbReference type="ARBA" id="ARBA00022777"/>
    </source>
</evidence>
<protein>
    <submittedName>
        <fullName evidence="7">Carbohydrate kinase</fullName>
        <ecNumber evidence="7">2.7.1.-</ecNumber>
    </submittedName>
</protein>
<evidence type="ECO:0000313" key="7">
    <source>
        <dbReference type="EMBL" id="MFB9375636.1"/>
    </source>
</evidence>
<dbReference type="PANTHER" id="PTHR43085">
    <property type="entry name" value="HEXOKINASE FAMILY MEMBER"/>
    <property type="match status" value="1"/>
</dbReference>
<dbReference type="GO" id="GO:0016301">
    <property type="term" value="F:kinase activity"/>
    <property type="evidence" value="ECO:0007669"/>
    <property type="project" value="UniProtKB-KW"/>
</dbReference>
<dbReference type="InterPro" id="IPR050306">
    <property type="entry name" value="PfkB_Carbo_kinase"/>
</dbReference>
<dbReference type="SUPFAM" id="SSF53613">
    <property type="entry name" value="Ribokinase-like"/>
    <property type="match status" value="1"/>
</dbReference>
<dbReference type="RefSeq" id="WP_380140178.1">
    <property type="nucleotide sequence ID" value="NZ_JBHLUI010000012.1"/>
</dbReference>
<dbReference type="PANTHER" id="PTHR43085:SF1">
    <property type="entry name" value="PSEUDOURIDINE KINASE-RELATED"/>
    <property type="match status" value="1"/>
</dbReference>